<name>A0AB73G8C2_9BURK</name>
<sequence length="213" mass="22428">MKRNILKLSMLSTLAMGAASAHADTPSAELKVIGSIDAPTCTVNPVNDGVYDFGPISNTLIKLGNEHTALDPITQTWTVSCDSSTYLTFTVEDNRKDTASIVNTTYFGLGSVNDTGKLGYYTVKLKKPQVDGSDARTFAGTSPSNNTETPLYDAASGLKHGWSTVSGQLQAGTVFTADLEVSPMLGGSGNMNGVPTERVDLDGSLTLTFSYGL</sequence>
<keyword evidence="1" id="KW-0732">Signal</keyword>
<dbReference type="InterPro" id="IPR010546">
    <property type="entry name" value="DUF1120"/>
</dbReference>
<accession>A0AB73G8C2</accession>
<dbReference type="Proteomes" id="UP000061665">
    <property type="component" value="Unassembled WGS sequence"/>
</dbReference>
<evidence type="ECO:0008006" key="4">
    <source>
        <dbReference type="Google" id="ProtNLM"/>
    </source>
</evidence>
<evidence type="ECO:0000313" key="2">
    <source>
        <dbReference type="EMBL" id="KVM37721.1"/>
    </source>
</evidence>
<organism evidence="2 3">
    <name type="scientific">Burkholderia ubonensis</name>
    <dbReference type="NCBI Taxonomy" id="101571"/>
    <lineage>
        <taxon>Bacteria</taxon>
        <taxon>Pseudomonadati</taxon>
        <taxon>Pseudomonadota</taxon>
        <taxon>Betaproteobacteria</taxon>
        <taxon>Burkholderiales</taxon>
        <taxon>Burkholderiaceae</taxon>
        <taxon>Burkholderia</taxon>
        <taxon>Burkholderia cepacia complex</taxon>
    </lineage>
</organism>
<protein>
    <recommendedName>
        <fullName evidence="4">DUF1120 domain-containing protein</fullName>
    </recommendedName>
</protein>
<dbReference type="EMBL" id="LOZE01000024">
    <property type="protein sequence ID" value="KVM37721.1"/>
    <property type="molecule type" value="Genomic_DNA"/>
</dbReference>
<feature type="signal peptide" evidence="1">
    <location>
        <begin position="1"/>
        <end position="23"/>
    </location>
</feature>
<dbReference type="Pfam" id="PF06551">
    <property type="entry name" value="DUF1120"/>
    <property type="match status" value="1"/>
</dbReference>
<evidence type="ECO:0000256" key="1">
    <source>
        <dbReference type="SAM" id="SignalP"/>
    </source>
</evidence>
<comment type="caution">
    <text evidence="2">The sequence shown here is derived from an EMBL/GenBank/DDBJ whole genome shotgun (WGS) entry which is preliminary data.</text>
</comment>
<evidence type="ECO:0000313" key="3">
    <source>
        <dbReference type="Proteomes" id="UP000061665"/>
    </source>
</evidence>
<reference evidence="2 3" key="1">
    <citation type="submission" date="2015-11" db="EMBL/GenBank/DDBJ databases">
        <title>Expanding the genomic diversity of Burkholderia species for the development of highly accurate diagnostics.</title>
        <authorList>
            <person name="Sahl J."/>
            <person name="Keim P."/>
            <person name="Wagner D."/>
        </authorList>
    </citation>
    <scope>NUCLEOTIDE SEQUENCE [LARGE SCALE GENOMIC DNA]</scope>
    <source>
        <strain evidence="2 3">MSMB2058</strain>
    </source>
</reference>
<proteinExistence type="predicted"/>
<dbReference type="RefSeq" id="WP_059723638.1">
    <property type="nucleotide sequence ID" value="NZ_LOYI01000035.1"/>
</dbReference>
<feature type="chain" id="PRO_5044493240" description="DUF1120 domain-containing protein" evidence="1">
    <location>
        <begin position="24"/>
        <end position="213"/>
    </location>
</feature>
<dbReference type="AlphaFoldDB" id="A0AB73G8C2"/>
<gene>
    <name evidence="2" type="ORF">WJ53_28370</name>
</gene>